<protein>
    <submittedName>
        <fullName evidence="2">Uncharacterized protein</fullName>
    </submittedName>
</protein>
<dbReference type="STRING" id="5627.A0A1C7M282"/>
<evidence type="ECO:0000313" key="2">
    <source>
        <dbReference type="EMBL" id="OBZ70607.1"/>
    </source>
</evidence>
<name>A0A1C7M282_GRIFR</name>
<dbReference type="OrthoDB" id="71307at2759"/>
<dbReference type="OMA" id="SHAYDDI"/>
<comment type="caution">
    <text evidence="2">The sequence shown here is derived from an EMBL/GenBank/DDBJ whole genome shotgun (WGS) entry which is preliminary data.</text>
</comment>
<keyword evidence="3" id="KW-1185">Reference proteome</keyword>
<proteinExistence type="predicted"/>
<feature type="region of interest" description="Disordered" evidence="1">
    <location>
        <begin position="1"/>
        <end position="29"/>
    </location>
</feature>
<accession>A0A1C7M282</accession>
<gene>
    <name evidence="2" type="ORF">A0H81_09039</name>
</gene>
<sequence length="223" mass="24108">MSSSSTTACSRSPSPSPTTPEASDSLDPIVTQQDLSAWCNSLSSASFLMNSEMQFADLGKRDEGLALELEDLLQDSAYDDSTPSGPDVCSVVNITSVSRSFPPSVEVTDLLSGHQSPVSITKPVPPPPSQSRKDPPALQRVVYPLKELCYNLPIIFPSIPEGGTKSRVETQVRLTIDLAHASASSGEPFKYDKVGSWKWLRLPKGTATKKRTRKEGKVGRCLQ</sequence>
<feature type="compositionally biased region" description="Low complexity" evidence="1">
    <location>
        <begin position="1"/>
        <end position="25"/>
    </location>
</feature>
<organism evidence="2 3">
    <name type="scientific">Grifola frondosa</name>
    <name type="common">Maitake</name>
    <name type="synonym">Polyporus frondosus</name>
    <dbReference type="NCBI Taxonomy" id="5627"/>
    <lineage>
        <taxon>Eukaryota</taxon>
        <taxon>Fungi</taxon>
        <taxon>Dikarya</taxon>
        <taxon>Basidiomycota</taxon>
        <taxon>Agaricomycotina</taxon>
        <taxon>Agaricomycetes</taxon>
        <taxon>Polyporales</taxon>
        <taxon>Grifolaceae</taxon>
        <taxon>Grifola</taxon>
    </lineage>
</organism>
<dbReference type="Proteomes" id="UP000092993">
    <property type="component" value="Unassembled WGS sequence"/>
</dbReference>
<dbReference type="EMBL" id="LUGG01000013">
    <property type="protein sequence ID" value="OBZ70607.1"/>
    <property type="molecule type" value="Genomic_DNA"/>
</dbReference>
<evidence type="ECO:0000313" key="3">
    <source>
        <dbReference type="Proteomes" id="UP000092993"/>
    </source>
</evidence>
<evidence type="ECO:0000256" key="1">
    <source>
        <dbReference type="SAM" id="MobiDB-lite"/>
    </source>
</evidence>
<feature type="region of interest" description="Disordered" evidence="1">
    <location>
        <begin position="112"/>
        <end position="135"/>
    </location>
</feature>
<dbReference type="AlphaFoldDB" id="A0A1C7M282"/>
<reference evidence="2 3" key="1">
    <citation type="submission" date="2016-03" db="EMBL/GenBank/DDBJ databases">
        <title>Whole genome sequencing of Grifola frondosa 9006-11.</title>
        <authorList>
            <person name="Min B."/>
            <person name="Park H."/>
            <person name="Kim J.-G."/>
            <person name="Cho H."/>
            <person name="Oh Y.-L."/>
            <person name="Kong W.-S."/>
            <person name="Choi I.-G."/>
        </authorList>
    </citation>
    <scope>NUCLEOTIDE SEQUENCE [LARGE SCALE GENOMIC DNA]</scope>
    <source>
        <strain evidence="2 3">9006-11</strain>
    </source>
</reference>